<dbReference type="EMBL" id="NHYE01004552">
    <property type="protein sequence ID" value="PPQ83899.1"/>
    <property type="molecule type" value="Genomic_DNA"/>
</dbReference>
<comment type="caution">
    <text evidence="8">The sequence shown here is derived from an EMBL/GenBank/DDBJ whole genome shotgun (WGS) entry which is preliminary data.</text>
</comment>
<keyword evidence="7" id="KW-1133">Transmembrane helix</keyword>
<organism evidence="8 9">
    <name type="scientific">Gymnopilus dilepis</name>
    <dbReference type="NCBI Taxonomy" id="231916"/>
    <lineage>
        <taxon>Eukaryota</taxon>
        <taxon>Fungi</taxon>
        <taxon>Dikarya</taxon>
        <taxon>Basidiomycota</taxon>
        <taxon>Agaricomycotina</taxon>
        <taxon>Agaricomycetes</taxon>
        <taxon>Agaricomycetidae</taxon>
        <taxon>Agaricales</taxon>
        <taxon>Agaricineae</taxon>
        <taxon>Hymenogastraceae</taxon>
        <taxon>Gymnopilus</taxon>
    </lineage>
</organism>
<reference evidence="8 9" key="1">
    <citation type="journal article" date="2018" name="Evol. Lett.">
        <title>Horizontal gene cluster transfer increased hallucinogenic mushroom diversity.</title>
        <authorList>
            <person name="Reynolds H.T."/>
            <person name="Vijayakumar V."/>
            <person name="Gluck-Thaler E."/>
            <person name="Korotkin H.B."/>
            <person name="Matheny P.B."/>
            <person name="Slot J.C."/>
        </authorList>
    </citation>
    <scope>NUCLEOTIDE SEQUENCE [LARGE SCALE GENOMIC DNA]</scope>
    <source>
        <strain evidence="8 9">SRW20</strain>
    </source>
</reference>
<evidence type="ECO:0000256" key="7">
    <source>
        <dbReference type="SAM" id="Phobius"/>
    </source>
</evidence>
<gene>
    <name evidence="8" type="ORF">CVT26_008867</name>
</gene>
<dbReference type="InterPro" id="IPR004202">
    <property type="entry name" value="COX7C/Cox8"/>
</dbReference>
<dbReference type="GO" id="GO:0006123">
    <property type="term" value="P:mitochondrial electron transport, cytochrome c to oxygen"/>
    <property type="evidence" value="ECO:0007669"/>
    <property type="project" value="InterPro"/>
</dbReference>
<dbReference type="InterPro" id="IPR036636">
    <property type="entry name" value="COX7C/Cox8_sf"/>
</dbReference>
<feature type="transmembrane region" description="Helical" evidence="7">
    <location>
        <begin position="54"/>
        <end position="74"/>
    </location>
</feature>
<name>A0A409WZK1_9AGAR</name>
<dbReference type="UniPathway" id="UPA00705"/>
<dbReference type="InParanoid" id="A0A409WZK1"/>
<comment type="pathway">
    <text evidence="2">Energy metabolism; oxidative phosphorylation.</text>
</comment>
<sequence length="162" mass="18436">MSLQSGRYVSSLARSPALLLSRQRLAHQVPFKGRMVHQDAHEPLPFSFKNKKTLPFKFAVFYCTGLFIPFIAVYRSLIELHSTHDKVVALSVNVVRGVHQPNLLSTSQRTERLQSVRLSETGLECRKSWRLTAVDELSLYQFKLQALPFVSVKSSHAIDDLQ</sequence>
<dbReference type="AlphaFoldDB" id="A0A409WZK1"/>
<dbReference type="GO" id="GO:0005743">
    <property type="term" value="C:mitochondrial inner membrane"/>
    <property type="evidence" value="ECO:0007669"/>
    <property type="project" value="UniProtKB-SubCell"/>
</dbReference>
<evidence type="ECO:0000256" key="4">
    <source>
        <dbReference type="ARBA" id="ARBA00022792"/>
    </source>
</evidence>
<protein>
    <submittedName>
        <fullName evidence="8">Uncharacterized protein</fullName>
    </submittedName>
</protein>
<evidence type="ECO:0000256" key="2">
    <source>
        <dbReference type="ARBA" id="ARBA00004673"/>
    </source>
</evidence>
<keyword evidence="7" id="KW-0812">Transmembrane</keyword>
<evidence type="ECO:0000256" key="6">
    <source>
        <dbReference type="ARBA" id="ARBA00023136"/>
    </source>
</evidence>
<evidence type="ECO:0000256" key="1">
    <source>
        <dbReference type="ARBA" id="ARBA00004434"/>
    </source>
</evidence>
<keyword evidence="9" id="KW-1185">Reference proteome</keyword>
<evidence type="ECO:0000313" key="9">
    <source>
        <dbReference type="Proteomes" id="UP000284706"/>
    </source>
</evidence>
<dbReference type="GO" id="GO:0045277">
    <property type="term" value="C:respiratory chain complex IV"/>
    <property type="evidence" value="ECO:0007669"/>
    <property type="project" value="InterPro"/>
</dbReference>
<dbReference type="OrthoDB" id="9974841at2759"/>
<evidence type="ECO:0000256" key="5">
    <source>
        <dbReference type="ARBA" id="ARBA00023128"/>
    </source>
</evidence>
<keyword evidence="5" id="KW-0496">Mitochondrion</keyword>
<evidence type="ECO:0000313" key="8">
    <source>
        <dbReference type="EMBL" id="PPQ83899.1"/>
    </source>
</evidence>
<keyword evidence="6 7" id="KW-0472">Membrane</keyword>
<comment type="similarity">
    <text evidence="3">Belongs to the cytochrome c oxidase VIIc family.</text>
</comment>
<proteinExistence type="inferred from homology"/>
<keyword evidence="4" id="KW-0999">Mitochondrion inner membrane</keyword>
<dbReference type="SUPFAM" id="SSF81427">
    <property type="entry name" value="Mitochondrial cytochrome c oxidase subunit VIIc (aka VIIIa)"/>
    <property type="match status" value="1"/>
</dbReference>
<accession>A0A409WZK1</accession>
<dbReference type="Gene3D" id="4.10.49.10">
    <property type="entry name" value="Cytochrome c oxidase subunit VIIc"/>
    <property type="match status" value="1"/>
</dbReference>
<comment type="subcellular location">
    <subcellularLocation>
        <location evidence="1">Mitochondrion inner membrane</location>
        <topology evidence="1">Single-pass membrane protein</topology>
    </subcellularLocation>
</comment>
<dbReference type="Proteomes" id="UP000284706">
    <property type="component" value="Unassembled WGS sequence"/>
</dbReference>
<dbReference type="Pfam" id="PF02935">
    <property type="entry name" value="COX7C"/>
    <property type="match status" value="1"/>
</dbReference>
<evidence type="ECO:0000256" key="3">
    <source>
        <dbReference type="ARBA" id="ARBA00010514"/>
    </source>
</evidence>